<dbReference type="InterPro" id="IPR051598">
    <property type="entry name" value="TSUP/Inactive_protease-like"/>
</dbReference>
<evidence type="ECO:0000313" key="6">
    <source>
        <dbReference type="EMBL" id="BAR55863.1"/>
    </source>
</evidence>
<dbReference type="AlphaFoldDB" id="A0A0E4BNC5"/>
<gene>
    <name evidence="6" type="ORF">NK6_2682</name>
</gene>
<dbReference type="RefSeq" id="WP_011084305.1">
    <property type="nucleotide sequence ID" value="NZ_AJQI01000058.1"/>
</dbReference>
<dbReference type="OMA" id="MTPILLW"/>
<evidence type="ECO:0000256" key="3">
    <source>
        <dbReference type="ARBA" id="ARBA00022989"/>
    </source>
</evidence>
<dbReference type="PANTHER" id="PTHR43701">
    <property type="entry name" value="MEMBRANE TRANSPORTER PROTEIN MJ0441-RELATED"/>
    <property type="match status" value="1"/>
</dbReference>
<feature type="transmembrane region" description="Helical" evidence="5">
    <location>
        <begin position="188"/>
        <end position="206"/>
    </location>
</feature>
<feature type="transmembrane region" description="Helical" evidence="5">
    <location>
        <begin position="212"/>
        <end position="232"/>
    </location>
</feature>
<sequence>MIDPLYVASGFGVGLLVGMTGVGGGSLMTPLLILLFGVHPSTAVGTDLLYAAATKTGGSVVHGWSRSVHWPAVLRLACGSLPASALTLLVLWQLDLRSDAERSLVNLVLCFALLLTATSLIFRKAIMERYRRKRERVDERTTAIATVVTGIVLGVLVSISSVGAGAVGVTVLLLLYPRLPMATIVGSDIAHAVPLTLVAGIGHWALGDVDWGLMGVLLLGSLPGIIVGSFSATRVPETVLRLTLASVLFVVASKIMFAELNLSSAFVTALAWTH</sequence>
<dbReference type="GO" id="GO:0005886">
    <property type="term" value="C:plasma membrane"/>
    <property type="evidence" value="ECO:0007669"/>
    <property type="project" value="UniProtKB-SubCell"/>
</dbReference>
<keyword evidence="4 5" id="KW-0472">Membrane</keyword>
<evidence type="ECO:0000313" key="7">
    <source>
        <dbReference type="Proteomes" id="UP000063308"/>
    </source>
</evidence>
<keyword evidence="3 5" id="KW-1133">Transmembrane helix</keyword>
<comment type="similarity">
    <text evidence="5">Belongs to the 4-toluene sulfonate uptake permease (TSUP) (TC 2.A.102) family.</text>
</comment>
<evidence type="ECO:0000256" key="5">
    <source>
        <dbReference type="RuleBase" id="RU363041"/>
    </source>
</evidence>
<reference evidence="6 7" key="1">
    <citation type="submission" date="2014-11" db="EMBL/GenBank/DDBJ databases">
        <title>Symbiosis island explosion on the genome of extra-slow-growing strains of soybean bradyrhizobia with massive insertion sequences.</title>
        <authorList>
            <person name="Iida T."/>
            <person name="Minamisawa K."/>
        </authorList>
    </citation>
    <scope>NUCLEOTIDE SEQUENCE [LARGE SCALE GENOMIC DNA]</scope>
    <source>
        <strain evidence="6 7">NK6</strain>
    </source>
</reference>
<evidence type="ECO:0000256" key="1">
    <source>
        <dbReference type="ARBA" id="ARBA00004141"/>
    </source>
</evidence>
<feature type="transmembrane region" description="Helical" evidence="5">
    <location>
        <begin position="143"/>
        <end position="176"/>
    </location>
</feature>
<organism evidence="6 7">
    <name type="scientific">Bradyrhizobium diazoefficiens</name>
    <dbReference type="NCBI Taxonomy" id="1355477"/>
    <lineage>
        <taxon>Bacteria</taxon>
        <taxon>Pseudomonadati</taxon>
        <taxon>Pseudomonadota</taxon>
        <taxon>Alphaproteobacteria</taxon>
        <taxon>Hyphomicrobiales</taxon>
        <taxon>Nitrobacteraceae</taxon>
        <taxon>Bradyrhizobium</taxon>
    </lineage>
</organism>
<dbReference type="Proteomes" id="UP000063308">
    <property type="component" value="Chromosome"/>
</dbReference>
<feature type="transmembrane region" description="Helical" evidence="5">
    <location>
        <begin position="104"/>
        <end position="123"/>
    </location>
</feature>
<protein>
    <recommendedName>
        <fullName evidence="5">Probable membrane transporter protein</fullName>
    </recommendedName>
</protein>
<accession>A0A0E4BNC5</accession>
<dbReference type="Pfam" id="PF01925">
    <property type="entry name" value="TauE"/>
    <property type="match status" value="1"/>
</dbReference>
<dbReference type="InterPro" id="IPR002781">
    <property type="entry name" value="TM_pro_TauE-like"/>
</dbReference>
<keyword evidence="2 5" id="KW-0812">Transmembrane</keyword>
<comment type="subcellular location">
    <subcellularLocation>
        <location evidence="5">Cell membrane</location>
        <topology evidence="5">Multi-pass membrane protein</topology>
    </subcellularLocation>
    <subcellularLocation>
        <location evidence="1">Membrane</location>
        <topology evidence="1">Multi-pass membrane protein</topology>
    </subcellularLocation>
</comment>
<proteinExistence type="inferred from homology"/>
<keyword evidence="5" id="KW-1003">Cell membrane</keyword>
<dbReference type="GeneID" id="46488765"/>
<evidence type="ECO:0000256" key="2">
    <source>
        <dbReference type="ARBA" id="ARBA00022692"/>
    </source>
</evidence>
<name>A0A0E4BNC5_9BRAD</name>
<dbReference type="EMBL" id="AP014685">
    <property type="protein sequence ID" value="BAR55863.1"/>
    <property type="molecule type" value="Genomic_DNA"/>
</dbReference>
<feature type="transmembrane region" description="Helical" evidence="5">
    <location>
        <begin position="72"/>
        <end position="92"/>
    </location>
</feature>
<dbReference type="PANTHER" id="PTHR43701:SF2">
    <property type="entry name" value="MEMBRANE TRANSPORTER PROTEIN YJNA-RELATED"/>
    <property type="match status" value="1"/>
</dbReference>
<evidence type="ECO:0000256" key="4">
    <source>
        <dbReference type="ARBA" id="ARBA00023136"/>
    </source>
</evidence>